<reference evidence="1 2" key="1">
    <citation type="journal article" date="2015" name="G3 (Bethesda)">
        <title>Insights into Ongoing Evolution of the Hexachlorocyclohexane Catabolic Pathway from Comparative Genomics of Ten Sphingomonadaceae Strains.</title>
        <authorList>
            <person name="Pearce S.L."/>
            <person name="Oakeshott J.G."/>
            <person name="Pandey G."/>
        </authorList>
    </citation>
    <scope>NUCLEOTIDE SEQUENCE [LARGE SCALE GENOMIC DNA]</scope>
    <source>
        <strain evidence="1 2">LL01</strain>
    </source>
</reference>
<sequence>MAIYYSALAHGFFDDAMHHTLPADAVQISDDRHRELLAAQGDGATIDADSDGIPRARRPSLTIIARRAMAVRQVKREAARRIEAIAPVWRQLNDQRAPSDASVARFAAIDAVRAASDAIEAEISAAAKGVLVGLDIPHHPLWPAE</sequence>
<dbReference type="EMBL" id="JACT01000001">
    <property type="protein sequence ID" value="KMS58580.1"/>
    <property type="molecule type" value="Genomic_DNA"/>
</dbReference>
<dbReference type="RefSeq" id="WP_066603545.1">
    <property type="nucleotide sequence ID" value="NZ_KQ130434.1"/>
</dbReference>
<name>A0A0J8AWN9_9SPHN</name>
<gene>
    <name evidence="1" type="ORF">V473_10865</name>
</gene>
<dbReference type="Proteomes" id="UP000052232">
    <property type="component" value="Unassembled WGS sequence"/>
</dbReference>
<comment type="caution">
    <text evidence="1">The sequence shown here is derived from an EMBL/GenBank/DDBJ whole genome shotgun (WGS) entry which is preliminary data.</text>
</comment>
<dbReference type="AlphaFoldDB" id="A0A0J8AWN9"/>
<keyword evidence="2" id="KW-1185">Reference proteome</keyword>
<evidence type="ECO:0000313" key="2">
    <source>
        <dbReference type="Proteomes" id="UP000052232"/>
    </source>
</evidence>
<evidence type="ECO:0000313" key="1">
    <source>
        <dbReference type="EMBL" id="KMS58580.1"/>
    </source>
</evidence>
<dbReference type="STRING" id="1420583.V473_10865"/>
<proteinExistence type="predicted"/>
<organism evidence="1 2">
    <name type="scientific">Sphingobium cupriresistens LL01</name>
    <dbReference type="NCBI Taxonomy" id="1420583"/>
    <lineage>
        <taxon>Bacteria</taxon>
        <taxon>Pseudomonadati</taxon>
        <taxon>Pseudomonadota</taxon>
        <taxon>Alphaproteobacteria</taxon>
        <taxon>Sphingomonadales</taxon>
        <taxon>Sphingomonadaceae</taxon>
        <taxon>Sphingobium</taxon>
    </lineage>
</organism>
<accession>A0A0J8AWN9</accession>
<dbReference type="PATRIC" id="fig|1420583.3.peg.2186"/>
<protein>
    <submittedName>
        <fullName evidence="1">Tail assembly protein</fullName>
    </submittedName>
</protein>